<dbReference type="GO" id="GO:0045259">
    <property type="term" value="C:proton-transporting ATP synthase complex"/>
    <property type="evidence" value="ECO:0007669"/>
    <property type="project" value="UniProtKB-KW"/>
</dbReference>
<protein>
    <submittedName>
        <fullName evidence="10">Uncharacterized protein</fullName>
    </submittedName>
</protein>
<sequence>MFGSTLRTTSARSVAIQRSHVAQNCARNISQSTRRADAASSAKNAAEGAAKQLSSAAAKASAAVGPVAARIQGATGINLSSFGESIAYNARVAGSLFKQVYIAEALAPPTSTSAIKQGAETLYKRALDASYWSGVVRTGEWKKLAVYGIEVVGFFTIGEMIGRRHIVGYKLDKHSSADAHH</sequence>
<evidence type="ECO:0000256" key="8">
    <source>
        <dbReference type="ARBA" id="ARBA00023136"/>
    </source>
</evidence>
<organism evidence="10 11">
    <name type="scientific">Ceraceosorus guamensis</name>
    <dbReference type="NCBI Taxonomy" id="1522189"/>
    <lineage>
        <taxon>Eukaryota</taxon>
        <taxon>Fungi</taxon>
        <taxon>Dikarya</taxon>
        <taxon>Basidiomycota</taxon>
        <taxon>Ustilaginomycotina</taxon>
        <taxon>Exobasidiomycetes</taxon>
        <taxon>Ceraceosorales</taxon>
        <taxon>Ceraceosoraceae</taxon>
        <taxon>Ceraceosorus</taxon>
    </lineage>
</organism>
<dbReference type="EMBL" id="KZ819387">
    <property type="protein sequence ID" value="PWN41831.1"/>
    <property type="molecule type" value="Genomic_DNA"/>
</dbReference>
<dbReference type="GeneID" id="37036032"/>
<evidence type="ECO:0000313" key="11">
    <source>
        <dbReference type="Proteomes" id="UP000245783"/>
    </source>
</evidence>
<evidence type="ECO:0000256" key="4">
    <source>
        <dbReference type="ARBA" id="ARBA00022547"/>
    </source>
</evidence>
<evidence type="ECO:0000256" key="2">
    <source>
        <dbReference type="ARBA" id="ARBA00005699"/>
    </source>
</evidence>
<dbReference type="Pfam" id="PF04718">
    <property type="entry name" value="ATP-synt_G"/>
    <property type="match status" value="1"/>
</dbReference>
<evidence type="ECO:0000256" key="3">
    <source>
        <dbReference type="ARBA" id="ARBA00022448"/>
    </source>
</evidence>
<dbReference type="GO" id="GO:0015986">
    <property type="term" value="P:proton motive force-driven ATP synthesis"/>
    <property type="evidence" value="ECO:0007669"/>
    <property type="project" value="InterPro"/>
</dbReference>
<keyword evidence="7" id="KW-0496">Mitochondrion</keyword>
<dbReference type="AlphaFoldDB" id="A0A316VZW3"/>
<reference evidence="10 11" key="1">
    <citation type="journal article" date="2018" name="Mol. Biol. Evol.">
        <title>Broad Genomic Sampling Reveals a Smut Pathogenic Ancestry of the Fungal Clade Ustilaginomycotina.</title>
        <authorList>
            <person name="Kijpornyongpan T."/>
            <person name="Mondo S.J."/>
            <person name="Barry K."/>
            <person name="Sandor L."/>
            <person name="Lee J."/>
            <person name="Lipzen A."/>
            <person name="Pangilinan J."/>
            <person name="LaButti K."/>
            <person name="Hainaut M."/>
            <person name="Henrissat B."/>
            <person name="Grigoriev I.V."/>
            <person name="Spatafora J.W."/>
            <person name="Aime M.C."/>
        </authorList>
    </citation>
    <scope>NUCLEOTIDE SEQUENCE [LARGE SCALE GENOMIC DNA]</scope>
    <source>
        <strain evidence="10 11">MCA 4658</strain>
    </source>
</reference>
<keyword evidence="8" id="KW-0472">Membrane</keyword>
<evidence type="ECO:0000313" key="10">
    <source>
        <dbReference type="EMBL" id="PWN41831.1"/>
    </source>
</evidence>
<evidence type="ECO:0000256" key="1">
    <source>
        <dbReference type="ARBA" id="ARBA00004325"/>
    </source>
</evidence>
<evidence type="ECO:0000256" key="7">
    <source>
        <dbReference type="ARBA" id="ARBA00023128"/>
    </source>
</evidence>
<dbReference type="RefSeq" id="XP_025368991.1">
    <property type="nucleotide sequence ID" value="XM_025514162.1"/>
</dbReference>
<accession>A0A316VZW3</accession>
<dbReference type="Proteomes" id="UP000245783">
    <property type="component" value="Unassembled WGS sequence"/>
</dbReference>
<dbReference type="InParanoid" id="A0A316VZW3"/>
<evidence type="ECO:0000256" key="9">
    <source>
        <dbReference type="ARBA" id="ARBA00023310"/>
    </source>
</evidence>
<keyword evidence="3" id="KW-0813">Transport</keyword>
<evidence type="ECO:0000256" key="6">
    <source>
        <dbReference type="ARBA" id="ARBA00023065"/>
    </source>
</evidence>
<dbReference type="OrthoDB" id="437at2759"/>
<keyword evidence="4" id="KW-0138">CF(0)</keyword>
<keyword evidence="11" id="KW-1185">Reference proteome</keyword>
<comment type="subcellular location">
    <subcellularLocation>
        <location evidence="1">Mitochondrion membrane</location>
    </subcellularLocation>
</comment>
<evidence type="ECO:0000256" key="5">
    <source>
        <dbReference type="ARBA" id="ARBA00022781"/>
    </source>
</evidence>
<keyword evidence="6" id="KW-0406">Ion transport</keyword>
<gene>
    <name evidence="10" type="ORF">IE81DRAFT_324166</name>
</gene>
<keyword evidence="9" id="KW-0066">ATP synthesis</keyword>
<dbReference type="GO" id="GO:0015078">
    <property type="term" value="F:proton transmembrane transporter activity"/>
    <property type="evidence" value="ECO:0007669"/>
    <property type="project" value="InterPro"/>
</dbReference>
<comment type="similarity">
    <text evidence="2">Belongs to the ATPase g subunit family.</text>
</comment>
<dbReference type="GO" id="GO:0031966">
    <property type="term" value="C:mitochondrial membrane"/>
    <property type="evidence" value="ECO:0007669"/>
    <property type="project" value="UniProtKB-SubCell"/>
</dbReference>
<proteinExistence type="inferred from homology"/>
<dbReference type="FunCoup" id="A0A316VZW3">
    <property type="interactions" value="1"/>
</dbReference>
<dbReference type="InterPro" id="IPR006808">
    <property type="entry name" value="ATP_synth_F0_gsu_mt"/>
</dbReference>
<name>A0A316VZW3_9BASI</name>
<dbReference type="STRING" id="1522189.A0A316VZW3"/>
<keyword evidence="5" id="KW-0375">Hydrogen ion transport</keyword>